<dbReference type="AlphaFoldDB" id="A0AA41HII7"/>
<proteinExistence type="predicted"/>
<comment type="caution">
    <text evidence="1">The sequence shown here is derived from an EMBL/GenBank/DDBJ whole genome shotgun (WGS) entry which is preliminary data.</text>
</comment>
<name>A0AA41HII7_9BURK</name>
<evidence type="ECO:0000313" key="1">
    <source>
        <dbReference type="EMBL" id="MBV6325772.1"/>
    </source>
</evidence>
<organism evidence="1 2">
    <name type="scientific">Duganella violaceipulchra</name>
    <dbReference type="NCBI Taxonomy" id="2849652"/>
    <lineage>
        <taxon>Bacteria</taxon>
        <taxon>Pseudomonadati</taxon>
        <taxon>Pseudomonadota</taxon>
        <taxon>Betaproteobacteria</taxon>
        <taxon>Burkholderiales</taxon>
        <taxon>Oxalobacteraceae</taxon>
        <taxon>Telluria group</taxon>
        <taxon>Duganella</taxon>
    </lineage>
</organism>
<evidence type="ECO:0000313" key="2">
    <source>
        <dbReference type="Proteomes" id="UP001155901"/>
    </source>
</evidence>
<dbReference type="Proteomes" id="UP001155901">
    <property type="component" value="Unassembled WGS sequence"/>
</dbReference>
<protein>
    <submittedName>
        <fullName evidence="1">Uncharacterized protein</fullName>
    </submittedName>
</protein>
<accession>A0AA41HII7</accession>
<dbReference type="EMBL" id="JAHTGR010000115">
    <property type="protein sequence ID" value="MBV6325772.1"/>
    <property type="molecule type" value="Genomic_DNA"/>
</dbReference>
<gene>
    <name evidence="1" type="ORF">KVP70_33220</name>
</gene>
<sequence>MHVKELAPDMRQAEFVDLALAAVFQDLAEQRGAAFGGDRVLAVAGATPRRCAQSANDSSS</sequence>
<reference evidence="1" key="1">
    <citation type="submission" date="2021-07" db="EMBL/GenBank/DDBJ databases">
        <title>Characterization of violacein-producing bacteria and related species.</title>
        <authorList>
            <person name="Wilson H.S."/>
            <person name="De Leon M.E."/>
        </authorList>
    </citation>
    <scope>NUCLEOTIDE SEQUENCE</scope>
    <source>
        <strain evidence="1">HSC-15S17</strain>
    </source>
</reference>